<evidence type="ECO:0000256" key="1">
    <source>
        <dbReference type="SAM" id="MobiDB-lite"/>
    </source>
</evidence>
<evidence type="ECO:0000313" key="3">
    <source>
        <dbReference type="Proteomes" id="UP001179952"/>
    </source>
</evidence>
<protein>
    <submittedName>
        <fullName evidence="2">Uncharacterized protein</fullName>
    </submittedName>
</protein>
<reference evidence="2" key="2">
    <citation type="submission" date="2023-06" db="EMBL/GenBank/DDBJ databases">
        <authorList>
            <person name="Ma L."/>
            <person name="Liu K.-W."/>
            <person name="Li Z."/>
            <person name="Hsiao Y.-Y."/>
            <person name="Qi Y."/>
            <person name="Fu T."/>
            <person name="Tang G."/>
            <person name="Zhang D."/>
            <person name="Sun W.-H."/>
            <person name="Liu D.-K."/>
            <person name="Li Y."/>
            <person name="Chen G.-Z."/>
            <person name="Liu X.-D."/>
            <person name="Liao X.-Y."/>
            <person name="Jiang Y.-T."/>
            <person name="Yu X."/>
            <person name="Hao Y."/>
            <person name="Huang J."/>
            <person name="Zhao X.-W."/>
            <person name="Ke S."/>
            <person name="Chen Y.-Y."/>
            <person name="Wu W.-L."/>
            <person name="Hsu J.-L."/>
            <person name="Lin Y.-F."/>
            <person name="Huang M.-D."/>
            <person name="Li C.-Y."/>
            <person name="Huang L."/>
            <person name="Wang Z.-W."/>
            <person name="Zhao X."/>
            <person name="Zhong W.-Y."/>
            <person name="Peng D.-H."/>
            <person name="Ahmad S."/>
            <person name="Lan S."/>
            <person name="Zhang J.-S."/>
            <person name="Tsai W.-C."/>
            <person name="Van De Peer Y."/>
            <person name="Liu Z.-J."/>
        </authorList>
    </citation>
    <scope>NUCLEOTIDE SEQUENCE</scope>
    <source>
        <strain evidence="2">SCP</strain>
        <tissue evidence="2">Leaves</tissue>
    </source>
</reference>
<dbReference type="AlphaFoldDB" id="A0AAV9AJT3"/>
<keyword evidence="3" id="KW-1185">Reference proteome</keyword>
<reference evidence="2" key="1">
    <citation type="journal article" date="2023" name="Nat. Commun.">
        <title>Diploid and tetraploid genomes of Acorus and the evolution of monocots.</title>
        <authorList>
            <person name="Ma L."/>
            <person name="Liu K.W."/>
            <person name="Li Z."/>
            <person name="Hsiao Y.Y."/>
            <person name="Qi Y."/>
            <person name="Fu T."/>
            <person name="Tang G.D."/>
            <person name="Zhang D."/>
            <person name="Sun W.H."/>
            <person name="Liu D.K."/>
            <person name="Li Y."/>
            <person name="Chen G.Z."/>
            <person name="Liu X.D."/>
            <person name="Liao X.Y."/>
            <person name="Jiang Y.T."/>
            <person name="Yu X."/>
            <person name="Hao Y."/>
            <person name="Huang J."/>
            <person name="Zhao X.W."/>
            <person name="Ke S."/>
            <person name="Chen Y.Y."/>
            <person name="Wu W.L."/>
            <person name="Hsu J.L."/>
            <person name="Lin Y.F."/>
            <person name="Huang M.D."/>
            <person name="Li C.Y."/>
            <person name="Huang L."/>
            <person name="Wang Z.W."/>
            <person name="Zhao X."/>
            <person name="Zhong W.Y."/>
            <person name="Peng D.H."/>
            <person name="Ahmad S."/>
            <person name="Lan S."/>
            <person name="Zhang J.S."/>
            <person name="Tsai W.C."/>
            <person name="Van de Peer Y."/>
            <person name="Liu Z.J."/>
        </authorList>
    </citation>
    <scope>NUCLEOTIDE SEQUENCE</scope>
    <source>
        <strain evidence="2">SCP</strain>
    </source>
</reference>
<gene>
    <name evidence="2" type="ORF">QJS04_geneDACA019399</name>
</gene>
<accession>A0AAV9AJT3</accession>
<comment type="caution">
    <text evidence="2">The sequence shown here is derived from an EMBL/GenBank/DDBJ whole genome shotgun (WGS) entry which is preliminary data.</text>
</comment>
<dbReference type="EMBL" id="JAUJYN010000008">
    <property type="protein sequence ID" value="KAK1264530.1"/>
    <property type="molecule type" value="Genomic_DNA"/>
</dbReference>
<name>A0AAV9AJT3_ACOGR</name>
<proteinExistence type="predicted"/>
<evidence type="ECO:0000313" key="2">
    <source>
        <dbReference type="EMBL" id="KAK1264530.1"/>
    </source>
</evidence>
<sequence>MSYSPKESKGGRRIKPVIGSHHPEPKEDEEIVLGRSRPLENPLSLEKVSKWRILQSSREDEGGPLSRNVMHRFERTPSLTVLTSQEI</sequence>
<dbReference type="Proteomes" id="UP001179952">
    <property type="component" value="Unassembled WGS sequence"/>
</dbReference>
<feature type="compositionally biased region" description="Basic and acidic residues" evidence="1">
    <location>
        <begin position="1"/>
        <end position="10"/>
    </location>
</feature>
<organism evidence="2 3">
    <name type="scientific">Acorus gramineus</name>
    <name type="common">Dwarf sweet flag</name>
    <dbReference type="NCBI Taxonomy" id="55184"/>
    <lineage>
        <taxon>Eukaryota</taxon>
        <taxon>Viridiplantae</taxon>
        <taxon>Streptophyta</taxon>
        <taxon>Embryophyta</taxon>
        <taxon>Tracheophyta</taxon>
        <taxon>Spermatophyta</taxon>
        <taxon>Magnoliopsida</taxon>
        <taxon>Liliopsida</taxon>
        <taxon>Acoraceae</taxon>
        <taxon>Acorus</taxon>
    </lineage>
</organism>
<feature type="region of interest" description="Disordered" evidence="1">
    <location>
        <begin position="1"/>
        <end position="29"/>
    </location>
</feature>